<accession>A0A455R556</accession>
<dbReference type="AlphaFoldDB" id="A0A455R556"/>
<sequence>MPRTTDTRQLRAIGHRLRPTVTIAGNGLSDGVRAELERALDDHELIKIKLAVGSREARDAVLAELLAAHGAELVQRIGNMALVLRRSAEPDPRKSNLLRTLDG</sequence>
<evidence type="ECO:0000256" key="2">
    <source>
        <dbReference type="PROSITE-ProRule" id="PRU00626"/>
    </source>
</evidence>
<dbReference type="Pfam" id="PF01985">
    <property type="entry name" value="CRS1_YhbY"/>
    <property type="match status" value="1"/>
</dbReference>
<dbReference type="PANTHER" id="PTHR40065:SF3">
    <property type="entry name" value="RNA-BINDING PROTEIN YHBY"/>
    <property type="match status" value="1"/>
</dbReference>
<dbReference type="EMBL" id="LC064121">
    <property type="protein sequence ID" value="BBD50110.1"/>
    <property type="molecule type" value="Genomic_DNA"/>
</dbReference>
<evidence type="ECO:0000256" key="1">
    <source>
        <dbReference type="ARBA" id="ARBA00022884"/>
    </source>
</evidence>
<proteinExistence type="predicted"/>
<dbReference type="PANTHER" id="PTHR40065">
    <property type="entry name" value="RNA-BINDING PROTEIN YHBY"/>
    <property type="match status" value="1"/>
</dbReference>
<dbReference type="SMART" id="SM01103">
    <property type="entry name" value="CRS1_YhbY"/>
    <property type="match status" value="1"/>
</dbReference>
<dbReference type="GO" id="GO:0003723">
    <property type="term" value="F:RNA binding"/>
    <property type="evidence" value="ECO:0007669"/>
    <property type="project" value="UniProtKB-UniRule"/>
</dbReference>
<protein>
    <submittedName>
        <fullName evidence="4">RNA binding protein</fullName>
    </submittedName>
</protein>
<dbReference type="InterPro" id="IPR051925">
    <property type="entry name" value="RNA-binding_domain"/>
</dbReference>
<reference evidence="4" key="1">
    <citation type="submission" date="2015-07" db="EMBL/GenBank/DDBJ databases">
        <title>Novel operon containing particulate methane monooxygenase-type genes and epoxyalkane:coenzyme M transferase gene in ethylene-assimilating marine bacterium, Haliea sp. ETY-M.</title>
        <authorList>
            <person name="Suzuki T."/>
            <person name="Habe H."/>
            <person name="Nakajima-Kambe T."/>
            <person name="Fuse H."/>
        </authorList>
    </citation>
    <scope>NUCLEOTIDE SEQUENCE</scope>
    <source>
        <strain evidence="4">ETY-M</strain>
    </source>
</reference>
<dbReference type="InterPro" id="IPR001890">
    <property type="entry name" value="RNA-binding_CRM"/>
</dbReference>
<dbReference type="InterPro" id="IPR035920">
    <property type="entry name" value="YhbY-like_sf"/>
</dbReference>
<dbReference type="SUPFAM" id="SSF75471">
    <property type="entry name" value="YhbY-like"/>
    <property type="match status" value="1"/>
</dbReference>
<dbReference type="Gene3D" id="3.30.110.60">
    <property type="entry name" value="YhbY-like"/>
    <property type="match status" value="1"/>
</dbReference>
<evidence type="ECO:0000313" key="4">
    <source>
        <dbReference type="EMBL" id="BBD50110.1"/>
    </source>
</evidence>
<name>A0A455R556_9GAMM</name>
<feature type="domain" description="CRM" evidence="3">
    <location>
        <begin position="1"/>
        <end position="96"/>
    </location>
</feature>
<dbReference type="PROSITE" id="PS51295">
    <property type="entry name" value="CRM"/>
    <property type="match status" value="1"/>
</dbReference>
<keyword evidence="1 2" id="KW-0694">RNA-binding</keyword>
<organism evidence="4">
    <name type="scientific">Haliea sp. ETY-M</name>
    <dbReference type="NCBI Taxonomy" id="1055105"/>
    <lineage>
        <taxon>Bacteria</taxon>
        <taxon>Pseudomonadati</taxon>
        <taxon>Pseudomonadota</taxon>
        <taxon>Gammaproteobacteria</taxon>
        <taxon>Cellvibrionales</taxon>
        <taxon>Halieaceae</taxon>
        <taxon>Haliea</taxon>
    </lineage>
</organism>
<evidence type="ECO:0000259" key="3">
    <source>
        <dbReference type="PROSITE" id="PS51295"/>
    </source>
</evidence>